<sequence>MNEKDRFHFNILKSMALGDNNAFDKIALIFDFDEHQINILCDVFEEI</sequence>
<gene>
    <name evidence="1" type="ORF">HMPREF0027_2110</name>
</gene>
<comment type="caution">
    <text evidence="1">The sequence shown here is derived from an EMBL/GenBank/DDBJ whole genome shotgun (WGS) entry which is preliminary data.</text>
</comment>
<protein>
    <submittedName>
        <fullName evidence="1">Uncharacterized protein</fullName>
    </submittedName>
</protein>
<dbReference type="AlphaFoldDB" id="E8KJU3"/>
<dbReference type="HOGENOM" id="CLU_3163717_0_0_6"/>
<dbReference type="RefSeq" id="WP_005624687.1">
    <property type="nucleotide sequence ID" value="NZ_GL831081.1"/>
</dbReference>
<dbReference type="EMBL" id="AEVG01000136">
    <property type="protein sequence ID" value="EFX90819.1"/>
    <property type="molecule type" value="Genomic_DNA"/>
</dbReference>
<accession>E8KJU3</accession>
<name>E8KJU3_9PAST</name>
<reference evidence="1 2" key="1">
    <citation type="submission" date="2011-01" db="EMBL/GenBank/DDBJ databases">
        <authorList>
            <person name="Muzny D."/>
            <person name="Qin X."/>
            <person name="Deng J."/>
            <person name="Jiang H."/>
            <person name="Liu Y."/>
            <person name="Qu J."/>
            <person name="Song X.-Z."/>
            <person name="Zhang L."/>
            <person name="Thornton R."/>
            <person name="Coyle M."/>
            <person name="Francisco L."/>
            <person name="Jackson L."/>
            <person name="Javaid M."/>
            <person name="Korchina V."/>
            <person name="Kovar C."/>
            <person name="Mata R."/>
            <person name="Mathew T."/>
            <person name="Ngo R."/>
            <person name="Nguyen L."/>
            <person name="Nguyen N."/>
            <person name="Okwuonu G."/>
            <person name="Ongeri F."/>
            <person name="Pham C."/>
            <person name="Simmons D."/>
            <person name="Wilczek-Boney K."/>
            <person name="Hale W."/>
            <person name="Jakkamsetti A."/>
            <person name="Pham P."/>
            <person name="Ruth R."/>
            <person name="San Lucas F."/>
            <person name="Warren J."/>
            <person name="Zhang J."/>
            <person name="Zhao Z."/>
            <person name="Zhou C."/>
            <person name="Zhu D."/>
            <person name="Lee S."/>
            <person name="Bess C."/>
            <person name="Blankenburg K."/>
            <person name="Forbes L."/>
            <person name="Fu Q."/>
            <person name="Gubbala S."/>
            <person name="Hirani K."/>
            <person name="Jayaseelan J.C."/>
            <person name="Lara F."/>
            <person name="Munidasa M."/>
            <person name="Palculict T."/>
            <person name="Patil S."/>
            <person name="Pu L.-L."/>
            <person name="Saada N."/>
            <person name="Tang L."/>
            <person name="Weissenberger G."/>
            <person name="Zhu Y."/>
            <person name="Hemphill L."/>
            <person name="Shang Y."/>
            <person name="Youmans B."/>
            <person name="Ayvaz T."/>
            <person name="Ross M."/>
            <person name="Santibanez J."/>
            <person name="Aqrawi P."/>
            <person name="Gross S."/>
            <person name="Joshi V."/>
            <person name="Fowler G."/>
            <person name="Nazareth L."/>
            <person name="Reid J."/>
            <person name="Worley K."/>
            <person name="Petrosino J."/>
            <person name="Highlander S."/>
            <person name="Gibbs R."/>
        </authorList>
    </citation>
    <scope>NUCLEOTIDE SEQUENCE [LARGE SCALE GENOMIC DNA]</scope>
    <source>
        <strain evidence="1 2">ATCC 25976</strain>
    </source>
</reference>
<keyword evidence="2" id="KW-1185">Reference proteome</keyword>
<proteinExistence type="predicted"/>
<evidence type="ECO:0000313" key="1">
    <source>
        <dbReference type="EMBL" id="EFX90819.1"/>
    </source>
</evidence>
<organism evidence="1 2">
    <name type="scientific">Actinobacillus ureae ATCC 25976</name>
    <dbReference type="NCBI Taxonomy" id="887324"/>
    <lineage>
        <taxon>Bacteria</taxon>
        <taxon>Pseudomonadati</taxon>
        <taxon>Pseudomonadota</taxon>
        <taxon>Gammaproteobacteria</taxon>
        <taxon>Pasteurellales</taxon>
        <taxon>Pasteurellaceae</taxon>
        <taxon>Actinobacillus</taxon>
    </lineage>
</organism>
<dbReference type="Proteomes" id="UP000005467">
    <property type="component" value="Unassembled WGS sequence"/>
</dbReference>
<evidence type="ECO:0000313" key="2">
    <source>
        <dbReference type="Proteomes" id="UP000005467"/>
    </source>
</evidence>